<dbReference type="InterPro" id="IPR049238">
    <property type="entry name" value="DUF6873"/>
</dbReference>
<reference evidence="2" key="1">
    <citation type="submission" date="2019-09" db="EMBL/GenBank/DDBJ databases">
        <title>In-depth cultivation of the pig gut microbiome towards novel bacterial diversity and tailored functional studies.</title>
        <authorList>
            <person name="Wylensek D."/>
            <person name="Hitch T.C.A."/>
            <person name="Clavel T."/>
        </authorList>
    </citation>
    <scope>NUCLEOTIDE SEQUENCE</scope>
    <source>
        <strain evidence="2">RF-744-FAT-WT-3</strain>
    </source>
</reference>
<gene>
    <name evidence="2" type="ORF">FYJ66_03655</name>
</gene>
<organism evidence="2">
    <name type="scientific">Baileyella intestinalis</name>
    <dbReference type="NCBI Taxonomy" id="2606709"/>
    <lineage>
        <taxon>Bacteria</taxon>
        <taxon>Bacillati</taxon>
        <taxon>Bacillota</taxon>
        <taxon>Clostridia</taxon>
        <taxon>Peptostreptococcales</taxon>
        <taxon>Anaerovoracaceae</taxon>
        <taxon>Baileyella</taxon>
    </lineage>
</organism>
<dbReference type="RefSeq" id="WP_154572165.1">
    <property type="nucleotide sequence ID" value="NZ_DBEZJY010000065.1"/>
</dbReference>
<feature type="domain" description="DUF6873" evidence="1">
    <location>
        <begin position="27"/>
        <end position="242"/>
    </location>
</feature>
<evidence type="ECO:0000313" key="2">
    <source>
        <dbReference type="EMBL" id="MST68685.1"/>
    </source>
</evidence>
<protein>
    <recommendedName>
        <fullName evidence="1">DUF6873 domain-containing protein</fullName>
    </recommendedName>
</protein>
<dbReference type="EMBL" id="VUNB01000003">
    <property type="protein sequence ID" value="MST68685.1"/>
    <property type="molecule type" value="Genomic_DNA"/>
</dbReference>
<evidence type="ECO:0000259" key="1">
    <source>
        <dbReference type="Pfam" id="PF21778"/>
    </source>
</evidence>
<name>A0A6A8M5S2_9FIRM</name>
<proteinExistence type="predicted"/>
<sequence>MIKKVKVFSKEWNEMVDPDSKIFLSVDADRRLVEYLDSKDLDVILMYSEGIMEKGVSNHPDMFLCRIGYNDINGNAIIYKAEPGDFMNVEKPCKYPDDVMFNAVCTSEYFIHNLNYTDPGLLERVRGVWTVDMIGCRQGYTKCSTVVVDSRSLITADQGIAAACSKAEDLDVLLVQEGHVALEGYDTGFIGGASGRVGDEIIFNGDLSAHPDFQKIKDFIEERGLECKWFPEYPLTDIGTIM</sequence>
<dbReference type="Pfam" id="PF21778">
    <property type="entry name" value="DUF6873"/>
    <property type="match status" value="1"/>
</dbReference>
<comment type="caution">
    <text evidence="2">The sequence shown here is derived from an EMBL/GenBank/DDBJ whole genome shotgun (WGS) entry which is preliminary data.</text>
</comment>
<accession>A0A6A8M5S2</accession>
<dbReference type="AlphaFoldDB" id="A0A6A8M5S2"/>